<dbReference type="AlphaFoldDB" id="A0A327QS92"/>
<reference evidence="1 2" key="1">
    <citation type="submission" date="2018-06" db="EMBL/GenBank/DDBJ databases">
        <title>Genomic Encyclopedia of Archaeal and Bacterial Type Strains, Phase II (KMG-II): from individual species to whole genera.</title>
        <authorList>
            <person name="Goeker M."/>
        </authorList>
    </citation>
    <scope>NUCLEOTIDE SEQUENCE [LARGE SCALE GENOMIC DNA]</scope>
    <source>
        <strain evidence="1 2">DSM 23857</strain>
    </source>
</reference>
<dbReference type="Proteomes" id="UP000249547">
    <property type="component" value="Unassembled WGS sequence"/>
</dbReference>
<dbReference type="InterPro" id="IPR045748">
    <property type="entry name" value="DcaP"/>
</dbReference>
<dbReference type="SUPFAM" id="SSF56935">
    <property type="entry name" value="Porins"/>
    <property type="match status" value="1"/>
</dbReference>
<accession>A0A327QS92</accession>
<keyword evidence="2" id="KW-1185">Reference proteome</keyword>
<dbReference type="EMBL" id="QLLL01000003">
    <property type="protein sequence ID" value="RAJ06562.1"/>
    <property type="molecule type" value="Genomic_DNA"/>
</dbReference>
<name>A0A327QS92_9BACT</name>
<organism evidence="1 2">
    <name type="scientific">Chitinophaga skermanii</name>
    <dbReference type="NCBI Taxonomy" id="331697"/>
    <lineage>
        <taxon>Bacteria</taxon>
        <taxon>Pseudomonadati</taxon>
        <taxon>Bacteroidota</taxon>
        <taxon>Chitinophagia</taxon>
        <taxon>Chitinophagales</taxon>
        <taxon>Chitinophagaceae</taxon>
        <taxon>Chitinophaga</taxon>
    </lineage>
</organism>
<evidence type="ECO:0000313" key="1">
    <source>
        <dbReference type="EMBL" id="RAJ06562.1"/>
    </source>
</evidence>
<sequence length="442" mass="50381">MSPIVYKEHIALDGLFCCRIAPFYDPQLSPYLFCCARINCYEPFECMIIRRILLLMGLLWSLQTQAQSEFDSLKRNSMFDSSYQPSAKPTVVTDFVELKIQGFVQSVLYFDYNSVFDNDLFITSAIPTETKGTARFSRTHFSANQSRIAFNLKYPHTKKPLTAFIEGDFFANGDERPNFRLRHAYVNWGDWLFGQTWTNFGDVASAPNTIDLEGPNSMPASRVAQVRWTKNINRRWQLILAAEEPKPDYTPLPGAKVVNPGLPEFVLKPKYKINNGYLVASLIYKKIKYTDSAYSFSKSLYGWGLATSFYQKFEKKGTLNLFATIGKGTQGAINDFSGLGLEALPVNDSTLERVMYYGGYLAGSVIWDRRWSSTVVYSYLGLRQPTEVATAFKLSHYVSLNGIYAINKYFTTGLEGLYGIRRNHDLSRGSAFRVMWMVRLVF</sequence>
<proteinExistence type="predicted"/>
<protein>
    <recommendedName>
        <fullName evidence="3">Porin</fullName>
    </recommendedName>
</protein>
<comment type="caution">
    <text evidence="1">The sequence shown here is derived from an EMBL/GenBank/DDBJ whole genome shotgun (WGS) entry which is preliminary data.</text>
</comment>
<evidence type="ECO:0008006" key="3">
    <source>
        <dbReference type="Google" id="ProtNLM"/>
    </source>
</evidence>
<dbReference type="Pfam" id="PF19577">
    <property type="entry name" value="DcaP"/>
    <property type="match status" value="1"/>
</dbReference>
<gene>
    <name evidence="1" type="ORF">LX64_01689</name>
</gene>
<evidence type="ECO:0000313" key="2">
    <source>
        <dbReference type="Proteomes" id="UP000249547"/>
    </source>
</evidence>